<feature type="domain" description="Brix" evidence="2">
    <location>
        <begin position="107"/>
        <end position="290"/>
    </location>
</feature>
<feature type="region of interest" description="Disordered" evidence="1">
    <location>
        <begin position="1"/>
        <end position="66"/>
    </location>
</feature>
<accession>A0ABD0YDD8</accession>
<name>A0ABD0YDD8_9HEMI</name>
<dbReference type="PANTHER" id="PTHR22734">
    <property type="entry name" value="U3 SMALL NUCLEOLAR RIBONUCLEOPROTEIN PROTEIN IMP4"/>
    <property type="match status" value="1"/>
</dbReference>
<dbReference type="AlphaFoldDB" id="A0ABD0YDD8"/>
<evidence type="ECO:0000313" key="3">
    <source>
        <dbReference type="EMBL" id="KAL1129084.1"/>
    </source>
</evidence>
<sequence length="316" mass="37488">MGKVKVKVENEEKKEKKISPNDIRNKTIRRMEVLKMKKEKAKEKKAERKRRKTAGEEPKKPHTIESLRVKDETVLDNTKANEEKIEEVNIDIATDEFGDYFKMTYEPKVLITFADNPVTKTRAFGIELSRIIPNSLTRYRNRSSLKKIVLRAKERGFTDVLVINEDRKQPNGLLVTHLPDGPTAYFRMSNVKITKELKKSHKEFSSLRPEVILNNFTTRLGTTISRMLASLFHYSPEFKGRRAVTFHNQRDYIFFRHHRYEFKENGKPYLRELGPRFTLRLEYLQQGTFDTILGEYEWIKANRRHELESNRRKFHL</sequence>
<comment type="caution">
    <text evidence="3">The sequence shown here is derived from an EMBL/GenBank/DDBJ whole genome shotgun (WGS) entry which is preliminary data.</text>
</comment>
<dbReference type="FunFam" id="3.40.50.10480:FF:000002">
    <property type="entry name" value="Ribosome production factor 1"/>
    <property type="match status" value="1"/>
</dbReference>
<evidence type="ECO:0000256" key="1">
    <source>
        <dbReference type="SAM" id="MobiDB-lite"/>
    </source>
</evidence>
<dbReference type="Proteomes" id="UP001558652">
    <property type="component" value="Unassembled WGS sequence"/>
</dbReference>
<organism evidence="3 4">
    <name type="scientific">Ranatra chinensis</name>
    <dbReference type="NCBI Taxonomy" id="642074"/>
    <lineage>
        <taxon>Eukaryota</taxon>
        <taxon>Metazoa</taxon>
        <taxon>Ecdysozoa</taxon>
        <taxon>Arthropoda</taxon>
        <taxon>Hexapoda</taxon>
        <taxon>Insecta</taxon>
        <taxon>Pterygota</taxon>
        <taxon>Neoptera</taxon>
        <taxon>Paraneoptera</taxon>
        <taxon>Hemiptera</taxon>
        <taxon>Heteroptera</taxon>
        <taxon>Panheteroptera</taxon>
        <taxon>Nepomorpha</taxon>
        <taxon>Nepidae</taxon>
        <taxon>Ranatrinae</taxon>
        <taxon>Ranatra</taxon>
    </lineage>
</organism>
<evidence type="ECO:0000313" key="4">
    <source>
        <dbReference type="Proteomes" id="UP001558652"/>
    </source>
</evidence>
<evidence type="ECO:0000259" key="2">
    <source>
        <dbReference type="PROSITE" id="PS50833"/>
    </source>
</evidence>
<dbReference type="SUPFAM" id="SSF52954">
    <property type="entry name" value="Class II aaRS ABD-related"/>
    <property type="match status" value="1"/>
</dbReference>
<reference evidence="3 4" key="1">
    <citation type="submission" date="2024-07" db="EMBL/GenBank/DDBJ databases">
        <title>Chromosome-level genome assembly of the water stick insect Ranatra chinensis (Heteroptera: Nepidae).</title>
        <authorList>
            <person name="Liu X."/>
        </authorList>
    </citation>
    <scope>NUCLEOTIDE SEQUENCE [LARGE SCALE GENOMIC DNA]</scope>
    <source>
        <strain evidence="3">Cailab_2021Rc</strain>
        <tissue evidence="3">Muscle</tissue>
    </source>
</reference>
<dbReference type="PANTHER" id="PTHR22734:SF3">
    <property type="entry name" value="RIBOSOME PRODUCTION FACTOR 1"/>
    <property type="match status" value="1"/>
</dbReference>
<gene>
    <name evidence="3" type="ORF">AAG570_013615</name>
</gene>
<dbReference type="Pfam" id="PF04427">
    <property type="entry name" value="Brix"/>
    <property type="match status" value="1"/>
</dbReference>
<dbReference type="InterPro" id="IPR007109">
    <property type="entry name" value="Brix"/>
</dbReference>
<dbReference type="Gene3D" id="3.40.50.10480">
    <property type="entry name" value="Probable brix-domain ribosomal biogenesis protein"/>
    <property type="match status" value="1"/>
</dbReference>
<keyword evidence="4" id="KW-1185">Reference proteome</keyword>
<dbReference type="EMBL" id="JBFDAA010000009">
    <property type="protein sequence ID" value="KAL1129084.1"/>
    <property type="molecule type" value="Genomic_DNA"/>
</dbReference>
<dbReference type="SMART" id="SM00879">
    <property type="entry name" value="Brix"/>
    <property type="match status" value="1"/>
</dbReference>
<feature type="compositionally biased region" description="Basic and acidic residues" evidence="1">
    <location>
        <begin position="1"/>
        <end position="46"/>
    </location>
</feature>
<proteinExistence type="predicted"/>
<dbReference type="InterPro" id="IPR044281">
    <property type="entry name" value="IMP4/RPF1"/>
</dbReference>
<feature type="compositionally biased region" description="Basic and acidic residues" evidence="1">
    <location>
        <begin position="53"/>
        <end position="66"/>
    </location>
</feature>
<dbReference type="PROSITE" id="PS50833">
    <property type="entry name" value="BRIX"/>
    <property type="match status" value="1"/>
</dbReference>
<protein>
    <recommendedName>
        <fullName evidence="2">Brix domain-containing protein</fullName>
    </recommendedName>
</protein>